<sequence length="252" mass="28520">MASIPLSTKAVKAIKADLTKWFDECKSSHLSEAIAYSLGFNTNAAMLKEIANQGDDPMFFFVCEERLTARLNELGYAIEEGFYFDTEDIEGMRETVCLHSFDIEYKTKRQKAWRNLMVATVNEALRRRIFSLRPGDNRWSGHDERGARAPLRLDFDFVLPTGDAARASVEDIGFDEISVDVVVNPRKQIVFSGYYASLKECDAAGSTWLERQTGAWIQSAVDSFKCSRILEKKLLAMEVEPLGYGDKGRVRM</sequence>
<gene>
    <name evidence="1" type="ordered locus">Hsero_4093</name>
</gene>
<organism evidence="1 2">
    <name type="scientific">Herbaspirillum seropedicae (strain SmR1)</name>
    <dbReference type="NCBI Taxonomy" id="757424"/>
    <lineage>
        <taxon>Bacteria</taxon>
        <taxon>Pseudomonadati</taxon>
        <taxon>Pseudomonadota</taxon>
        <taxon>Betaproteobacteria</taxon>
        <taxon>Burkholderiales</taxon>
        <taxon>Oxalobacteraceae</taxon>
        <taxon>Herbaspirillum</taxon>
    </lineage>
</organism>
<dbReference type="Proteomes" id="UP000000329">
    <property type="component" value="Chromosome"/>
</dbReference>
<accession>D8ITD3</accession>
<dbReference type="GeneID" id="29393138"/>
<protein>
    <submittedName>
        <fullName evidence="1">Uncharacterized protein</fullName>
    </submittedName>
</protein>
<dbReference type="OrthoDB" id="7068128at2"/>
<reference evidence="1 2" key="1">
    <citation type="submission" date="2010-04" db="EMBL/GenBank/DDBJ databases">
        <title>The genome of Herbaspirillum seropedicae SmR1, an endophytic, nitrogen-fixing, plant-growth promoting beta-Proteobacteria.</title>
        <authorList>
            <person name="Pedrosa F.O."/>
            <person name="Monteiro R.A."/>
            <person name="Wassem R."/>
            <person name="Cruz L.M."/>
            <person name="Ayub R.A."/>
            <person name="Colauto N.B."/>
            <person name="Fernandez M.A."/>
            <person name="Fungaro M.H.P."/>
            <person name="Grisard E.C."/>
            <person name="Hungria M."/>
            <person name="Madeira H.M.F."/>
            <person name="Nodari R.O."/>
            <person name="Osaku C.A."/>
            <person name="Petzl-Erler M.L."/>
            <person name="Terenzi H."/>
            <person name="Vieira L.G.E."/>
            <person name="Almeida M.I.M."/>
            <person name="Alves L.R."/>
            <person name="Arantes O.M.N."/>
            <person name="Balsanelli E."/>
            <person name="Barcellos F.G."/>
            <person name="Baura V.A."/>
            <person name="Binde D.R."/>
            <person name="Campo R.J."/>
            <person name="Chubatsu L.S."/>
            <person name="Chueire L.M.O."/>
            <person name="Ciferri R.R."/>
            <person name="Correa L.C."/>
            <person name="da Conceicao Silva J.L."/>
            <person name="Dabul A.N.G."/>
            <person name="Dambros B.P."/>
            <person name="Faoro H."/>
            <person name="Favetti A."/>
            <person name="Friedermann G."/>
            <person name="Furlaneto M.C."/>
            <person name="Gasques L.S."/>
            <person name="Gimenes C.C.T."/>
            <person name="Gioppo N.M.R."/>
            <person name="Glienke-Blanco C."/>
            <person name="Godoy L.P."/>
            <person name="Guerra M.P."/>
            <person name="Karp S."/>
            <person name="Kava-Cordeiro V."/>
            <person name="Margarido V.P."/>
            <person name="Mathioni S.M."/>
            <person name="Menck-Soares M.A."/>
            <person name="Murace N.K."/>
            <person name="Nicolas M.F."/>
            <person name="Oliveira C.E.C."/>
            <person name="Pagnan N.A.B."/>
            <person name="Pamphile J.A."/>
            <person name="Patussi E.V."/>
            <person name="Pereira L.F.P."/>
            <person name="Pereira-Ferrari L."/>
            <person name="Pinto F.G.S."/>
            <person name="Precoma C."/>
            <person name="Prioli A.J."/>
            <person name="Prioli S.M.A.P."/>
            <person name="Raittz R.T."/>
            <person name="Ramos H.J.O."/>
            <person name="Ribeiro E.M.S.F."/>
            <person name="Rigo L.U."/>
            <person name="Rocha C.L.M.S.C."/>
            <person name="Rocha S.N."/>
            <person name="Santos K."/>
            <person name="Satori D."/>
            <person name="Silva A.G."/>
            <person name="Simao R.C.G."/>
            <person name="Soares M.A.M."/>
            <person name="Souza E.M."/>
            <person name="Steffens M.B.R."/>
            <person name="Steindel M."/>
            <person name="Tadra-Sfeir M.Z."/>
            <person name="Takahashi E.K."/>
            <person name="Torres R.A."/>
            <person name="Valle J.S."/>
            <person name="Vernal J.I."/>
            <person name="Vilas-Boas L.A."/>
            <person name="Watanabe M.A.E."/>
            <person name="Weiss V.A."/>
            <person name="Yates M.A."/>
            <person name="Souza E.M."/>
        </authorList>
    </citation>
    <scope>NUCLEOTIDE SEQUENCE [LARGE SCALE GENOMIC DNA]</scope>
    <source>
        <strain evidence="1 2">SmR1</strain>
    </source>
</reference>
<evidence type="ECO:0000313" key="2">
    <source>
        <dbReference type="Proteomes" id="UP000000329"/>
    </source>
</evidence>
<name>D8ITD3_HERSS</name>
<proteinExistence type="predicted"/>
<dbReference type="STRING" id="757424.Hsero_4093"/>
<dbReference type="KEGG" id="hse:Hsero_4093"/>
<dbReference type="HOGENOM" id="CLU_1068063_0_0_4"/>
<dbReference type="EMBL" id="CP002039">
    <property type="protein sequence ID" value="ADJ65563.1"/>
    <property type="molecule type" value="Genomic_DNA"/>
</dbReference>
<dbReference type="AlphaFoldDB" id="D8ITD3"/>
<dbReference type="eggNOG" id="ENOG5032RA9">
    <property type="taxonomic scope" value="Bacteria"/>
</dbReference>
<evidence type="ECO:0000313" key="1">
    <source>
        <dbReference type="EMBL" id="ADJ65563.1"/>
    </source>
</evidence>
<dbReference type="RefSeq" id="WP_013236022.1">
    <property type="nucleotide sequence ID" value="NC_014323.1"/>
</dbReference>
<keyword evidence="2" id="KW-1185">Reference proteome</keyword>